<dbReference type="GO" id="GO:0006631">
    <property type="term" value="P:fatty acid metabolic process"/>
    <property type="evidence" value="ECO:0007669"/>
    <property type="project" value="TreeGrafter"/>
</dbReference>
<evidence type="ECO:0000256" key="2">
    <source>
        <dbReference type="ARBA" id="ARBA00022598"/>
    </source>
</evidence>
<dbReference type="SUPFAM" id="SSF56801">
    <property type="entry name" value="Acetyl-CoA synthetase-like"/>
    <property type="match status" value="1"/>
</dbReference>
<dbReference type="Gene3D" id="3.30.300.30">
    <property type="match status" value="1"/>
</dbReference>
<evidence type="ECO:0000313" key="6">
    <source>
        <dbReference type="Proteomes" id="UP000191040"/>
    </source>
</evidence>
<dbReference type="InterPro" id="IPR020845">
    <property type="entry name" value="AMP-binding_CS"/>
</dbReference>
<evidence type="ECO:0000313" key="5">
    <source>
        <dbReference type="EMBL" id="SKB05493.1"/>
    </source>
</evidence>
<dbReference type="RefSeq" id="WP_078699091.1">
    <property type="nucleotide sequence ID" value="NZ_LT796768.1"/>
</dbReference>
<name>A0A1T4YUY8_9ACTN</name>
<dbReference type="InterPro" id="IPR000873">
    <property type="entry name" value="AMP-dep_synth/lig_dom"/>
</dbReference>
<sequence length="505" mass="54591">MVNIVSRVWAHADGEPDRVAIRSPRTITFRELRETNQRVAGAVRAAGLSPLDRVLFIAPTIPEFPEVYYGLHAAGVTVTTMNVMSTAPEIGYVLDDSGASLVIAWHECAEAARAAAADRGIELWELRPGLELPGEPLLEAHDHAPDDTAIILYTSGTTGRPKGAELTAANLDRTVDSFLPVLELTGEDRFGTALPLFHVFGQAVCMNTALAIGASFSLLSPFDPAKMLDMVKQDRLTTVSGVPTMWNAMLHAEGDWQSEDFASLRMATSGGASLPVEIIRAFTDRFGCTILEGYGLTETTGAATFNDIHREQRTGTTGPTLPGAEVEIRDASGQVLAPGEVGEVFIKGPTVMKGYWNRPEANAAELKDGWLKSGDLGSVDADGYLTIVDRVKDLVIRGGYNVYPREVEEVFYEHPDIVEVAVVGIPDDHYGEEIAAVIAAAPGAQLTGEDLRAWAKERLSAYKVPRIYSFVDALPKGATGKILKRSIDKDQLRELAHAASRARVR</sequence>
<dbReference type="PANTHER" id="PTHR43201">
    <property type="entry name" value="ACYL-COA SYNTHETASE"/>
    <property type="match status" value="1"/>
</dbReference>
<keyword evidence="2" id="KW-0436">Ligase</keyword>
<feature type="domain" description="AMP-dependent synthetase/ligase" evidence="3">
    <location>
        <begin position="10"/>
        <end position="356"/>
    </location>
</feature>
<dbReference type="STRING" id="1736691.SAMN06295964_0955"/>
<dbReference type="InterPro" id="IPR045851">
    <property type="entry name" value="AMP-bd_C_sf"/>
</dbReference>
<dbReference type="EMBL" id="LT796768">
    <property type="protein sequence ID" value="SKB05493.1"/>
    <property type="molecule type" value="Genomic_DNA"/>
</dbReference>
<dbReference type="InterPro" id="IPR025110">
    <property type="entry name" value="AMP-bd_C"/>
</dbReference>
<dbReference type="Gene3D" id="3.40.50.12780">
    <property type="entry name" value="N-terminal domain of ligase-like"/>
    <property type="match status" value="1"/>
</dbReference>
<dbReference type="Pfam" id="PF13193">
    <property type="entry name" value="AMP-binding_C"/>
    <property type="match status" value="1"/>
</dbReference>
<evidence type="ECO:0000259" key="3">
    <source>
        <dbReference type="Pfam" id="PF00501"/>
    </source>
</evidence>
<dbReference type="PROSITE" id="PS00455">
    <property type="entry name" value="AMP_BINDING"/>
    <property type="match status" value="1"/>
</dbReference>
<keyword evidence="6" id="KW-1185">Reference proteome</keyword>
<dbReference type="OrthoDB" id="9803968at2"/>
<dbReference type="InterPro" id="IPR042099">
    <property type="entry name" value="ANL_N_sf"/>
</dbReference>
<dbReference type="Proteomes" id="UP000191040">
    <property type="component" value="Chromosome I"/>
</dbReference>
<feature type="domain" description="AMP-binding enzyme C-terminal" evidence="4">
    <location>
        <begin position="406"/>
        <end position="481"/>
    </location>
</feature>
<dbReference type="Pfam" id="PF00501">
    <property type="entry name" value="AMP-binding"/>
    <property type="match status" value="1"/>
</dbReference>
<dbReference type="PANTHER" id="PTHR43201:SF5">
    <property type="entry name" value="MEDIUM-CHAIN ACYL-COA LIGASE ACSF2, MITOCHONDRIAL"/>
    <property type="match status" value="1"/>
</dbReference>
<evidence type="ECO:0000259" key="4">
    <source>
        <dbReference type="Pfam" id="PF13193"/>
    </source>
</evidence>
<protein>
    <submittedName>
        <fullName evidence="5">Long-chain acyl-CoA synthetase</fullName>
    </submittedName>
</protein>
<gene>
    <name evidence="5" type="ORF">SAMN06295964_0955</name>
</gene>
<organism evidence="5 6">
    <name type="scientific">Aeromicrobium choanae</name>
    <dbReference type="NCBI Taxonomy" id="1736691"/>
    <lineage>
        <taxon>Bacteria</taxon>
        <taxon>Bacillati</taxon>
        <taxon>Actinomycetota</taxon>
        <taxon>Actinomycetes</taxon>
        <taxon>Propionibacteriales</taxon>
        <taxon>Nocardioidaceae</taxon>
        <taxon>Aeromicrobium</taxon>
    </lineage>
</organism>
<dbReference type="GO" id="GO:0031956">
    <property type="term" value="F:medium-chain fatty acid-CoA ligase activity"/>
    <property type="evidence" value="ECO:0007669"/>
    <property type="project" value="TreeGrafter"/>
</dbReference>
<dbReference type="AlphaFoldDB" id="A0A1T4YUY8"/>
<reference evidence="6" key="1">
    <citation type="submission" date="2017-02" db="EMBL/GenBank/DDBJ databases">
        <authorList>
            <person name="Varghese N."/>
            <person name="Submissions S."/>
        </authorList>
    </citation>
    <scope>NUCLEOTIDE SEQUENCE [LARGE SCALE GENOMIC DNA]</scope>
    <source>
        <strain evidence="6">9H-4</strain>
    </source>
</reference>
<dbReference type="FunFam" id="3.30.300.30:FF:000008">
    <property type="entry name" value="2,3-dihydroxybenzoate-AMP ligase"/>
    <property type="match status" value="1"/>
</dbReference>
<comment type="similarity">
    <text evidence="1">Belongs to the ATP-dependent AMP-binding enzyme family.</text>
</comment>
<proteinExistence type="inferred from homology"/>
<accession>A0A1T4YUY8</accession>
<evidence type="ECO:0000256" key="1">
    <source>
        <dbReference type="ARBA" id="ARBA00006432"/>
    </source>
</evidence>